<keyword evidence="1" id="KW-0808">Transferase</keyword>
<evidence type="ECO:0000256" key="1">
    <source>
        <dbReference type="ARBA" id="ARBA00022679"/>
    </source>
</evidence>
<dbReference type="Pfam" id="PF00494">
    <property type="entry name" value="SQS_PSY"/>
    <property type="match status" value="1"/>
</dbReference>
<evidence type="ECO:0000313" key="2">
    <source>
        <dbReference type="EMBL" id="MCF1749651.1"/>
    </source>
</evidence>
<dbReference type="EMBL" id="JAKEVZ010000001">
    <property type="protein sequence ID" value="MCF1749651.1"/>
    <property type="molecule type" value="Genomic_DNA"/>
</dbReference>
<reference evidence="2 3" key="1">
    <citation type="submission" date="2022-01" db="EMBL/GenBank/DDBJ databases">
        <title>Mariniradius saccharolyticus sp. nov., isolated from sediment of a river.</title>
        <authorList>
            <person name="Liu H."/>
        </authorList>
    </citation>
    <scope>NUCLEOTIDE SEQUENCE [LARGE SCALE GENOMIC DNA]</scope>
    <source>
        <strain evidence="2 3">RY-2</strain>
    </source>
</reference>
<dbReference type="PROSITE" id="PS01045">
    <property type="entry name" value="SQUALEN_PHYTOEN_SYN_2"/>
    <property type="match status" value="1"/>
</dbReference>
<comment type="caution">
    <text evidence="2">The sequence shown here is derived from an EMBL/GenBank/DDBJ whole genome shotgun (WGS) entry which is preliminary data.</text>
</comment>
<sequence>MDARALFDETTLECSKLITQRYSTSFTLGIKTLAKKFHLPIYAIYGFVRYADEIVDTFHDQDKKTLLAQFKEDTYTAIDNKISLNPVLHAFQLIVNAYQIDKDLIEAFLKSMEMDLDFKTYNDSRYHEYIYGSAEVVGLMCLKVFCEGDQKLYESLKSPACKLGSAFQKVNFLRDIKSDYEERGRVYFPGVDFNSFDKSVKQLIEEDIQKDFDEALDGIRRLPSGAKMGVKVAYLYYQKLFDKIKGLDPKVITNQRIRIPNAKKLSLLLGTYVETKLGFN</sequence>
<gene>
    <name evidence="2" type="ORF">L0U89_01105</name>
</gene>
<dbReference type="SFLD" id="SFLDS00005">
    <property type="entry name" value="Isoprenoid_Synthase_Type_I"/>
    <property type="match status" value="1"/>
</dbReference>
<proteinExistence type="predicted"/>
<protein>
    <submittedName>
        <fullName evidence="2">Phytoene/squalene synthase family protein</fullName>
    </submittedName>
</protein>
<evidence type="ECO:0000313" key="3">
    <source>
        <dbReference type="Proteomes" id="UP001201449"/>
    </source>
</evidence>
<accession>A0ABS9BNL5</accession>
<dbReference type="InterPro" id="IPR044843">
    <property type="entry name" value="Trans_IPPS_bact-type"/>
</dbReference>
<dbReference type="Proteomes" id="UP001201449">
    <property type="component" value="Unassembled WGS sequence"/>
</dbReference>
<dbReference type="InterPro" id="IPR033904">
    <property type="entry name" value="Trans_IPPS_HH"/>
</dbReference>
<organism evidence="2 3">
    <name type="scientific">Mariniradius sediminis</name>
    <dbReference type="NCBI Taxonomy" id="2909237"/>
    <lineage>
        <taxon>Bacteria</taxon>
        <taxon>Pseudomonadati</taxon>
        <taxon>Bacteroidota</taxon>
        <taxon>Cytophagia</taxon>
        <taxon>Cytophagales</taxon>
        <taxon>Cyclobacteriaceae</taxon>
        <taxon>Mariniradius</taxon>
    </lineage>
</organism>
<name>A0ABS9BNL5_9BACT</name>
<dbReference type="SFLD" id="SFLDG01212">
    <property type="entry name" value="Phytoene_synthase_like"/>
    <property type="match status" value="1"/>
</dbReference>
<dbReference type="RefSeq" id="WP_008624541.1">
    <property type="nucleotide sequence ID" value="NZ_JAKEVZ010000001.1"/>
</dbReference>
<dbReference type="InterPro" id="IPR019845">
    <property type="entry name" value="Squalene/phytoene_synthase_CS"/>
</dbReference>
<dbReference type="Gene3D" id="1.10.600.10">
    <property type="entry name" value="Farnesyl Diphosphate Synthase"/>
    <property type="match status" value="1"/>
</dbReference>
<dbReference type="PANTHER" id="PTHR31480">
    <property type="entry name" value="BIFUNCTIONAL LYCOPENE CYCLASE/PHYTOENE SYNTHASE"/>
    <property type="match status" value="1"/>
</dbReference>
<dbReference type="InterPro" id="IPR008949">
    <property type="entry name" value="Isoprenoid_synthase_dom_sf"/>
</dbReference>
<dbReference type="SFLD" id="SFLDG01018">
    <property type="entry name" value="Squalene/Phytoene_Synthase_Lik"/>
    <property type="match status" value="1"/>
</dbReference>
<dbReference type="InterPro" id="IPR002060">
    <property type="entry name" value="Squ/phyt_synthse"/>
</dbReference>
<keyword evidence="3" id="KW-1185">Reference proteome</keyword>
<dbReference type="SUPFAM" id="SSF48576">
    <property type="entry name" value="Terpenoid synthases"/>
    <property type="match status" value="1"/>
</dbReference>
<dbReference type="CDD" id="cd00683">
    <property type="entry name" value="Trans_IPPS_HH"/>
    <property type="match status" value="1"/>
</dbReference>